<comment type="caution">
    <text evidence="1">The sequence shown here is derived from an EMBL/GenBank/DDBJ whole genome shotgun (WGS) entry which is preliminary data.</text>
</comment>
<evidence type="ECO:0000313" key="2">
    <source>
        <dbReference type="Proteomes" id="UP000236199"/>
    </source>
</evidence>
<dbReference type="AlphaFoldDB" id="A0A2K1P9P6"/>
<dbReference type="Proteomes" id="UP000236199">
    <property type="component" value="Unassembled WGS sequence"/>
</dbReference>
<protein>
    <submittedName>
        <fullName evidence="1">Uncharacterized protein</fullName>
    </submittedName>
</protein>
<evidence type="ECO:0000313" key="1">
    <source>
        <dbReference type="EMBL" id="PNR99500.1"/>
    </source>
</evidence>
<accession>A0A2K1P9P6</accession>
<proteinExistence type="predicted"/>
<keyword evidence="2" id="KW-1185">Reference proteome</keyword>
<sequence length="35" mass="4132">MKILLEGDSRTSPEQFDPEVLKVFVKIAEKFKNMY</sequence>
<name>A0A2K1P9P6_9BACT</name>
<reference evidence="1 2" key="1">
    <citation type="submission" date="2013-12" db="EMBL/GenBank/DDBJ databases">
        <title>Comparative genomics of Petrotoga isolates.</title>
        <authorList>
            <person name="Nesbo C.L."/>
            <person name="Charchuk R."/>
            <person name="Chow K."/>
        </authorList>
    </citation>
    <scope>NUCLEOTIDE SEQUENCE [LARGE SCALE GENOMIC DNA]</scope>
    <source>
        <strain evidence="1 2">DSM 10691</strain>
    </source>
</reference>
<dbReference type="EMBL" id="AZRM01000034">
    <property type="protein sequence ID" value="PNR99500.1"/>
    <property type="molecule type" value="Genomic_DNA"/>
</dbReference>
<organism evidence="1 2">
    <name type="scientific">Petrotoga miotherma DSM 10691</name>
    <dbReference type="NCBI Taxonomy" id="1434326"/>
    <lineage>
        <taxon>Bacteria</taxon>
        <taxon>Thermotogati</taxon>
        <taxon>Thermotogota</taxon>
        <taxon>Thermotogae</taxon>
        <taxon>Petrotogales</taxon>
        <taxon>Petrotogaceae</taxon>
        <taxon>Petrotoga</taxon>
    </lineage>
</organism>
<gene>
    <name evidence="1" type="ORF">X928_07060</name>
</gene>